<evidence type="ECO:0000313" key="3">
    <source>
        <dbReference type="Proteomes" id="UP000430345"/>
    </source>
</evidence>
<sequence>MDIIQSFLNQSGLGIFIIILIGLLFITGCILSNNVGKKYNYLLKCFNDSEEKLTKKNQNDKDEKLGERELKINELKRMEEEFKNSAQLGTTNVNTEVIIQKNTDKKTLTNEAIANILPSFCIALGLIGTFLGLTIAIMNTTGVLAEGTQSMDQFSQAMNGPLVNMSSAFWTSIAGILASMVLNAVNLKMKSSKENFYDCFEDYLDNVIFGIYLKTELKDFNEIVRISMMALAKDMRCLFQDGVKELVNGINKNTIDLTGTVKELTNYTKDLDRLTSSLNQSVENFKDPVDKFKASVYEFTTLSDDLMKATQSSVNKFTDKVDSLNNSLNLLYSGIDVNKQELEKVTNSLKIQEELLQRSYTNFTEIMEVVKVSQDKNSNEFINQIEKLNTGYVTFESGLNQFMDNLKLLQDDISRSISVSLKEEMGSLSNSIVNKLDVSIRELSIAAQEMGNNTSNIGQLIKATNEWIAVTKETL</sequence>
<reference evidence="2 3" key="1">
    <citation type="submission" date="2019-10" db="EMBL/GenBank/DDBJ databases">
        <title>The Genome Sequence of Clostridium tarantellae Isolated from Fish Brain.</title>
        <authorList>
            <person name="Bano L."/>
            <person name="Kiel M."/>
            <person name="Sales G."/>
            <person name="Doxey A.C."/>
            <person name="Mansfield M.J."/>
            <person name="Schiavone M."/>
            <person name="Rossetto O."/>
            <person name="Pirazzini M."/>
            <person name="Dobrindt U."/>
            <person name="Montecucco C."/>
        </authorList>
    </citation>
    <scope>NUCLEOTIDE SEQUENCE [LARGE SCALE GENOMIC DNA]</scope>
    <source>
        <strain evidence="2 3">DSM 3997</strain>
    </source>
</reference>
<dbReference type="RefSeq" id="WP_152889398.1">
    <property type="nucleotide sequence ID" value="NZ_WHJC01000092.1"/>
</dbReference>
<dbReference type="AlphaFoldDB" id="A0A6I1MTW4"/>
<gene>
    <name evidence="2" type="ORF">GBZ86_07850</name>
</gene>
<feature type="transmembrane region" description="Helical" evidence="1">
    <location>
        <begin position="168"/>
        <end position="187"/>
    </location>
</feature>
<evidence type="ECO:0000313" key="2">
    <source>
        <dbReference type="EMBL" id="MPQ43669.1"/>
    </source>
</evidence>
<feature type="transmembrane region" description="Helical" evidence="1">
    <location>
        <begin position="112"/>
        <end position="138"/>
    </location>
</feature>
<organism evidence="2 3">
    <name type="scientific">Clostridium tarantellae</name>
    <dbReference type="NCBI Taxonomy" id="39493"/>
    <lineage>
        <taxon>Bacteria</taxon>
        <taxon>Bacillati</taxon>
        <taxon>Bacillota</taxon>
        <taxon>Clostridia</taxon>
        <taxon>Eubacteriales</taxon>
        <taxon>Clostridiaceae</taxon>
        <taxon>Clostridium</taxon>
    </lineage>
</organism>
<keyword evidence="1" id="KW-0812">Transmembrane</keyword>
<evidence type="ECO:0008006" key="4">
    <source>
        <dbReference type="Google" id="ProtNLM"/>
    </source>
</evidence>
<evidence type="ECO:0000256" key="1">
    <source>
        <dbReference type="SAM" id="Phobius"/>
    </source>
</evidence>
<name>A0A6I1MTW4_9CLOT</name>
<proteinExistence type="predicted"/>
<keyword evidence="3" id="KW-1185">Reference proteome</keyword>
<comment type="caution">
    <text evidence="2">The sequence shown here is derived from an EMBL/GenBank/DDBJ whole genome shotgun (WGS) entry which is preliminary data.</text>
</comment>
<protein>
    <recommendedName>
        <fullName evidence="4">MotA/TolQ/ExbB proton channel domain-containing protein</fullName>
    </recommendedName>
</protein>
<feature type="transmembrane region" description="Helical" evidence="1">
    <location>
        <begin position="12"/>
        <end position="31"/>
    </location>
</feature>
<dbReference type="Proteomes" id="UP000430345">
    <property type="component" value="Unassembled WGS sequence"/>
</dbReference>
<dbReference type="EMBL" id="WHJC01000092">
    <property type="protein sequence ID" value="MPQ43669.1"/>
    <property type="molecule type" value="Genomic_DNA"/>
</dbReference>
<keyword evidence="1" id="KW-1133">Transmembrane helix</keyword>
<dbReference type="OrthoDB" id="1904273at2"/>
<accession>A0A6I1MTW4</accession>
<keyword evidence="1" id="KW-0472">Membrane</keyword>